<dbReference type="RefSeq" id="WP_196276353.1">
    <property type="nucleotide sequence ID" value="NZ_JADQDC010000009.1"/>
</dbReference>
<evidence type="ECO:0000313" key="4">
    <source>
        <dbReference type="Proteomes" id="UP000600799"/>
    </source>
</evidence>
<proteinExistence type="inferred from homology"/>
<feature type="region of interest" description="Disordered" evidence="2">
    <location>
        <begin position="1"/>
        <end position="58"/>
    </location>
</feature>
<sequence>MDKATPRATQRPADFTPPAHWTNDPAPAPKPIERGDDPDGLDPTRFGDWEKNGIAIDF</sequence>
<evidence type="ECO:0000313" key="3">
    <source>
        <dbReference type="EMBL" id="MBF9152040.1"/>
    </source>
</evidence>
<evidence type="ECO:0000256" key="2">
    <source>
        <dbReference type="SAM" id="MobiDB-lite"/>
    </source>
</evidence>
<comment type="similarity">
    <text evidence="1">Belongs to the SDHAF4 family.</text>
</comment>
<keyword evidence="4" id="KW-1185">Reference proteome</keyword>
<organism evidence="3 4">
    <name type="scientific">Novosphingobium jiangmenense</name>
    <dbReference type="NCBI Taxonomy" id="2791981"/>
    <lineage>
        <taxon>Bacteria</taxon>
        <taxon>Pseudomonadati</taxon>
        <taxon>Pseudomonadota</taxon>
        <taxon>Alphaproteobacteria</taxon>
        <taxon>Sphingomonadales</taxon>
        <taxon>Sphingomonadaceae</taxon>
        <taxon>Novosphingobium</taxon>
    </lineage>
</organism>
<reference evidence="3 4" key="1">
    <citation type="submission" date="2020-11" db="EMBL/GenBank/DDBJ databases">
        <title>The genome sequence of Novosphingobium sp. 1Y9A.</title>
        <authorList>
            <person name="Liu Y."/>
        </authorList>
    </citation>
    <scope>NUCLEOTIDE SEQUENCE [LARGE SCALE GENOMIC DNA]</scope>
    <source>
        <strain evidence="3 4">1Y9A</strain>
    </source>
</reference>
<dbReference type="Proteomes" id="UP000600799">
    <property type="component" value="Unassembled WGS sequence"/>
</dbReference>
<gene>
    <name evidence="3" type="ORF">I2488_13590</name>
</gene>
<dbReference type="InterPro" id="IPR012875">
    <property type="entry name" value="SDHF4"/>
</dbReference>
<name>A0ABS0HIF8_9SPHN</name>
<protein>
    <submittedName>
        <fullName evidence="3">DUF1674 domain-containing protein</fullName>
    </submittedName>
</protein>
<evidence type="ECO:0000256" key="1">
    <source>
        <dbReference type="ARBA" id="ARBA00005701"/>
    </source>
</evidence>
<comment type="caution">
    <text evidence="3">The sequence shown here is derived from an EMBL/GenBank/DDBJ whole genome shotgun (WGS) entry which is preliminary data.</text>
</comment>
<accession>A0ABS0HIF8</accession>
<dbReference type="Pfam" id="PF07896">
    <property type="entry name" value="DUF1674"/>
    <property type="match status" value="1"/>
</dbReference>
<dbReference type="EMBL" id="JADQDC010000009">
    <property type="protein sequence ID" value="MBF9152040.1"/>
    <property type="molecule type" value="Genomic_DNA"/>
</dbReference>